<comment type="caution">
    <text evidence="3">The sequence shown here is derived from an EMBL/GenBank/DDBJ whole genome shotgun (WGS) entry which is preliminary data.</text>
</comment>
<dbReference type="Pfam" id="PF00566">
    <property type="entry name" value="RabGAP-TBC"/>
    <property type="match status" value="2"/>
</dbReference>
<dbReference type="AlphaFoldDB" id="A0A1Y2GXS8"/>
<keyword evidence="1" id="KW-0343">GTPase activation</keyword>
<dbReference type="GO" id="GO:0005096">
    <property type="term" value="F:GTPase activator activity"/>
    <property type="evidence" value="ECO:0007669"/>
    <property type="project" value="UniProtKB-KW"/>
</dbReference>
<dbReference type="Gene3D" id="1.10.8.270">
    <property type="entry name" value="putative rabgap domain of human tbc1 domain family member 14 like domains"/>
    <property type="match status" value="1"/>
</dbReference>
<protein>
    <submittedName>
        <fullName evidence="3">Rab-GTPase-TBC domain-containing protein</fullName>
    </submittedName>
</protein>
<evidence type="ECO:0000313" key="3">
    <source>
        <dbReference type="EMBL" id="ORZ27065.1"/>
    </source>
</evidence>
<dbReference type="Gene3D" id="1.10.472.80">
    <property type="entry name" value="Ypt/Rab-GAP domain of gyp1p, domain 3"/>
    <property type="match status" value="1"/>
</dbReference>
<dbReference type="GeneID" id="33561610"/>
<dbReference type="PANTHER" id="PTHR22957">
    <property type="entry name" value="TBC1 DOMAIN FAMILY MEMBER GTPASE-ACTIVATING PROTEIN"/>
    <property type="match status" value="1"/>
</dbReference>
<dbReference type="RefSeq" id="XP_021884812.1">
    <property type="nucleotide sequence ID" value="XM_022019765.1"/>
</dbReference>
<name>A0A1Y2GXS8_9FUNG</name>
<dbReference type="PROSITE" id="PS50086">
    <property type="entry name" value="TBC_RABGAP"/>
    <property type="match status" value="1"/>
</dbReference>
<dbReference type="SMART" id="SM00164">
    <property type="entry name" value="TBC"/>
    <property type="match status" value="1"/>
</dbReference>
<accession>A0A1Y2GXS8</accession>
<evidence type="ECO:0000313" key="4">
    <source>
        <dbReference type="Proteomes" id="UP000193648"/>
    </source>
</evidence>
<dbReference type="InParanoid" id="A0A1Y2GXS8"/>
<dbReference type="OrthoDB" id="27140at2759"/>
<evidence type="ECO:0000256" key="1">
    <source>
        <dbReference type="ARBA" id="ARBA00022468"/>
    </source>
</evidence>
<dbReference type="SUPFAM" id="SSF47923">
    <property type="entry name" value="Ypt/Rab-GAP domain of gyp1p"/>
    <property type="match status" value="2"/>
</dbReference>
<keyword evidence="4" id="KW-1185">Reference proteome</keyword>
<sequence>MNTIKGVRLKWAEVFEDPSLTQESLRARAVSQHANLGIDGIRSICWKVYLSCLPSLDTSSWPYAMSTKREQYKELRKKYIRSIGSDDGVEPDLEVNNPLSLAKDSPWQQFFVDSELRKVIKQDVDRTLPDNDFFRSEKVQEQLNDILFIYCKINSDVSYRQGMHELVAHILWVVSSESLDAHSTPSFPSDPTIDIIKNVLDADSIEHDSFTLFSALMSRAKPWYEFSDDTMVSRKPKIPNANSHTQLFGRAESPEPTPGKQTPVIEWSRKIFYYLEKIDNELYLHLKNLDIQPQLFGIRWFRLLFGREFPMEDVLTIWDGIFAQDPNLEICIFIGLALLLRIRDDCMCLS</sequence>
<reference evidence="3 4" key="1">
    <citation type="submission" date="2016-07" db="EMBL/GenBank/DDBJ databases">
        <title>Pervasive Adenine N6-methylation of Active Genes in Fungi.</title>
        <authorList>
            <consortium name="DOE Joint Genome Institute"/>
            <person name="Mondo S.J."/>
            <person name="Dannebaum R.O."/>
            <person name="Kuo R.C."/>
            <person name="Labutti K."/>
            <person name="Haridas S."/>
            <person name="Kuo A."/>
            <person name="Salamov A."/>
            <person name="Ahrendt S.R."/>
            <person name="Lipzen A."/>
            <person name="Sullivan W."/>
            <person name="Andreopoulos W.B."/>
            <person name="Clum A."/>
            <person name="Lindquist E."/>
            <person name="Daum C."/>
            <person name="Ramamoorthy G.K."/>
            <person name="Gryganskyi A."/>
            <person name="Culley D."/>
            <person name="Magnuson J.K."/>
            <person name="James T.Y."/>
            <person name="O'Malley M.A."/>
            <person name="Stajich J.E."/>
            <person name="Spatafora J.W."/>
            <person name="Visel A."/>
            <person name="Grigoriev I.V."/>
        </authorList>
    </citation>
    <scope>NUCLEOTIDE SEQUENCE [LARGE SCALE GENOMIC DNA]</scope>
    <source>
        <strain evidence="3 4">NRRL 3116</strain>
    </source>
</reference>
<evidence type="ECO:0000259" key="2">
    <source>
        <dbReference type="PROSITE" id="PS50086"/>
    </source>
</evidence>
<dbReference type="InterPro" id="IPR000195">
    <property type="entry name" value="Rab-GAP-TBC_dom"/>
</dbReference>
<feature type="domain" description="Rab-GAP TBC" evidence="2">
    <location>
        <begin position="36"/>
        <end position="325"/>
    </location>
</feature>
<dbReference type="PANTHER" id="PTHR22957:SF337">
    <property type="entry name" value="TBC1 DOMAIN FAMILY MEMBER 5"/>
    <property type="match status" value="1"/>
</dbReference>
<dbReference type="FunFam" id="1.10.8.270:FF:000031">
    <property type="entry name" value="TBC1 domain family member 5"/>
    <property type="match status" value="1"/>
</dbReference>
<dbReference type="Proteomes" id="UP000193648">
    <property type="component" value="Unassembled WGS sequence"/>
</dbReference>
<organism evidence="3 4">
    <name type="scientific">Lobosporangium transversale</name>
    <dbReference type="NCBI Taxonomy" id="64571"/>
    <lineage>
        <taxon>Eukaryota</taxon>
        <taxon>Fungi</taxon>
        <taxon>Fungi incertae sedis</taxon>
        <taxon>Mucoromycota</taxon>
        <taxon>Mortierellomycotina</taxon>
        <taxon>Mortierellomycetes</taxon>
        <taxon>Mortierellales</taxon>
        <taxon>Mortierellaceae</taxon>
        <taxon>Lobosporangium</taxon>
    </lineage>
</organism>
<dbReference type="STRING" id="64571.A0A1Y2GXS8"/>
<proteinExistence type="predicted"/>
<dbReference type="InterPro" id="IPR035969">
    <property type="entry name" value="Rab-GAP_TBC_sf"/>
</dbReference>
<gene>
    <name evidence="3" type="ORF">BCR41DRAFT_181971</name>
</gene>
<dbReference type="EMBL" id="MCFF01000005">
    <property type="protein sequence ID" value="ORZ27065.1"/>
    <property type="molecule type" value="Genomic_DNA"/>
</dbReference>